<accession>A0A9E8HJ87</accession>
<reference evidence="3" key="1">
    <citation type="submission" date="2022-07" db="EMBL/GenBank/DDBJ databases">
        <title>Alkalimarinus sp. nov., isolated from gut of a Alitta virens.</title>
        <authorList>
            <person name="Yang A.I."/>
            <person name="Shin N.-R."/>
        </authorList>
    </citation>
    <scope>NUCLEOTIDE SEQUENCE</scope>
    <source>
        <strain evidence="3">FA028</strain>
    </source>
</reference>
<evidence type="ECO:0000313" key="3">
    <source>
        <dbReference type="EMBL" id="UZW75384.1"/>
    </source>
</evidence>
<protein>
    <recommendedName>
        <fullName evidence="2">DUF6160 domain-containing protein</fullName>
    </recommendedName>
</protein>
<dbReference type="InterPro" id="IPR046158">
    <property type="entry name" value="DUF6160"/>
</dbReference>
<dbReference type="Proteomes" id="UP001164472">
    <property type="component" value="Chromosome"/>
</dbReference>
<name>A0A9E8HJ87_9ALTE</name>
<feature type="signal peptide" evidence="1">
    <location>
        <begin position="1"/>
        <end position="21"/>
    </location>
</feature>
<keyword evidence="1" id="KW-0732">Signal</keyword>
<dbReference type="AlphaFoldDB" id="A0A9E8HJ87"/>
<keyword evidence="4" id="KW-1185">Reference proteome</keyword>
<proteinExistence type="predicted"/>
<evidence type="ECO:0000313" key="4">
    <source>
        <dbReference type="Proteomes" id="UP001164472"/>
    </source>
</evidence>
<dbReference type="RefSeq" id="WP_251812764.1">
    <property type="nucleotide sequence ID" value="NZ_CP101527.1"/>
</dbReference>
<feature type="domain" description="DUF6160" evidence="2">
    <location>
        <begin position="4"/>
        <end position="83"/>
    </location>
</feature>
<feature type="chain" id="PRO_5039549068" description="DUF6160 domain-containing protein" evidence="1">
    <location>
        <begin position="22"/>
        <end position="803"/>
    </location>
</feature>
<dbReference type="KEGG" id="asem:NNL22_01910"/>
<dbReference type="EMBL" id="CP101527">
    <property type="protein sequence ID" value="UZW75384.1"/>
    <property type="molecule type" value="Genomic_DNA"/>
</dbReference>
<dbReference type="Pfam" id="PF19657">
    <property type="entry name" value="DUF6160"/>
    <property type="match status" value="1"/>
</dbReference>
<organism evidence="3 4">
    <name type="scientific">Alkalimarinus sediminis</name>
    <dbReference type="NCBI Taxonomy" id="1632866"/>
    <lineage>
        <taxon>Bacteria</taxon>
        <taxon>Pseudomonadati</taxon>
        <taxon>Pseudomonadota</taxon>
        <taxon>Gammaproteobacteria</taxon>
        <taxon>Alteromonadales</taxon>
        <taxon>Alteromonadaceae</taxon>
        <taxon>Alkalimarinus</taxon>
    </lineage>
</organism>
<gene>
    <name evidence="3" type="ORF">NNL22_01910</name>
</gene>
<evidence type="ECO:0000256" key="1">
    <source>
        <dbReference type="SAM" id="SignalP"/>
    </source>
</evidence>
<sequence length="803" mass="84800">MNKKALALGLSCSLVSPTLLAELTQLNDEMMSGVSGQSGITLETALKMDIGEIAYFDDGAGIAIQGVKISDAANRANASNRTYVLDIENDGSLNIAYDISPTRLEFSDIRFGTQSGNMTGASGGGFFWEYQLAGNLNVKGGGALGSDGYTFQSNYTMTNGAFGYTTQGNSFWLEGIDLTAASTMTLDVGTDAVGSYLDIRLPNYTGEYTVGAIRHSSNIALSGGSLWGKYDLTSNIQLRGGGRFGVTGFTVDAQNTINRYDFAWGDDGNWIGALGVTGSYNVQNLTLDVAPDSDGQLGLAIAFDKADASYHIDKLVLGETKSRIDAYLAGAPLTGGPAKLKSIGSIDMNFVFADQSVDGVNYTNIFYVQAGGQANAGEQGLRLNTQWSLVDQYGLDTNVSNITYTDDGNAVMLSGLQSWGKGDVTLNVTKAGLIGGTEFFDGIRVGFENFSGGYKIDGLQVGKNDAQLKNQDIQGGSELLLALGVFPAYDFTANGHITIGTGGATGEGLTINSDIHITNGRAALMADENGSGIWATGLDYDIHKRNMTIDVTEEGLAIVEGESWSVMDISDLRLGNKVNGKSFGRFILKRYETGSSMVVKAGGSGDICVGGNAADAAGCSASGGIWEQRGDEGITVSLKNVLAQAVSDTKRNSFTWETKGGSSTNRPMQIVFDNITTNDGDGINNTYGLQNDISIDVYQTKVVKKRDGADSNGVIGNKGDEKIADNSAAGYRYVSRAELDANPSLVSDRPLGFAVNANTRFKELSFGSIQTVHPDAVQPSTLVYGMSLQNVNMTSNLTATPIQ</sequence>
<evidence type="ECO:0000259" key="2">
    <source>
        <dbReference type="Pfam" id="PF19657"/>
    </source>
</evidence>